<comment type="PTM">
    <text evidence="11">The Fe-S cluster can be nitrosylated by nitric oxide (NO).</text>
</comment>
<keyword evidence="8 11" id="KW-0238">DNA-binding</keyword>
<dbReference type="EMBL" id="JBICZW010000033">
    <property type="protein sequence ID" value="MFG3193694.1"/>
    <property type="molecule type" value="Genomic_DNA"/>
</dbReference>
<evidence type="ECO:0000313" key="14">
    <source>
        <dbReference type="EMBL" id="MFG3193694.1"/>
    </source>
</evidence>
<proteinExistence type="inferred from homology"/>
<keyword evidence="10 11" id="KW-0804">Transcription</keyword>
<keyword evidence="9 11" id="KW-1015">Disulfide bond</keyword>
<comment type="function">
    <text evidence="11">Acts as a transcriptional regulator. Probably redox-responsive. The apo- but not holo-form probably binds DNA.</text>
</comment>
<comment type="PTM">
    <text evidence="11">Upon Fe-S cluster removal intramolecular disulfide bonds are formed.</text>
</comment>
<dbReference type="InterPro" id="IPR034768">
    <property type="entry name" value="4FE4S_WBL"/>
</dbReference>
<evidence type="ECO:0000256" key="12">
    <source>
        <dbReference type="SAM" id="MobiDB-lite"/>
    </source>
</evidence>
<dbReference type="Proteomes" id="UP001604282">
    <property type="component" value="Unassembled WGS sequence"/>
</dbReference>
<name>A0ABW7C1Q5_9ACTN</name>
<reference evidence="14 15" key="1">
    <citation type="submission" date="2024-10" db="EMBL/GenBank/DDBJ databases">
        <title>The Natural Products Discovery Center: Release of the First 8490 Sequenced Strains for Exploring Actinobacteria Biosynthetic Diversity.</title>
        <authorList>
            <person name="Kalkreuter E."/>
            <person name="Kautsar S.A."/>
            <person name="Yang D."/>
            <person name="Bader C.D."/>
            <person name="Teijaro C.N."/>
            <person name="Fluegel L."/>
            <person name="Davis C.M."/>
            <person name="Simpson J.R."/>
            <person name="Lauterbach L."/>
            <person name="Steele A.D."/>
            <person name="Gui C."/>
            <person name="Meng S."/>
            <person name="Li G."/>
            <person name="Viehrig K."/>
            <person name="Ye F."/>
            <person name="Su P."/>
            <person name="Kiefer A.F."/>
            <person name="Nichols A."/>
            <person name="Cepeda A.J."/>
            <person name="Yan W."/>
            <person name="Fan B."/>
            <person name="Jiang Y."/>
            <person name="Adhikari A."/>
            <person name="Zheng C.-J."/>
            <person name="Schuster L."/>
            <person name="Cowan T.M."/>
            <person name="Smanski M.J."/>
            <person name="Chevrette M.G."/>
            <person name="De Carvalho L.P.S."/>
            <person name="Shen B."/>
        </authorList>
    </citation>
    <scope>NUCLEOTIDE SEQUENCE [LARGE SCALE GENOMIC DNA]</scope>
    <source>
        <strain evidence="14 15">NPDC048229</strain>
    </source>
</reference>
<feature type="domain" description="4Fe-4S Wbl-type" evidence="13">
    <location>
        <begin position="9"/>
        <end position="72"/>
    </location>
</feature>
<evidence type="ECO:0000256" key="11">
    <source>
        <dbReference type="HAMAP-Rule" id="MF_01479"/>
    </source>
</evidence>
<keyword evidence="3" id="KW-0004">4Fe-4S</keyword>
<organism evidence="14 15">
    <name type="scientific">Streptomyces omiyaensis</name>
    <dbReference type="NCBI Taxonomy" id="68247"/>
    <lineage>
        <taxon>Bacteria</taxon>
        <taxon>Bacillati</taxon>
        <taxon>Actinomycetota</taxon>
        <taxon>Actinomycetes</taxon>
        <taxon>Kitasatosporales</taxon>
        <taxon>Streptomycetaceae</taxon>
        <taxon>Streptomyces</taxon>
    </lineage>
</organism>
<dbReference type="InterPro" id="IPR003482">
    <property type="entry name" value="Whib"/>
</dbReference>
<dbReference type="HAMAP" id="MF_01479">
    <property type="entry name" value="WhiB"/>
    <property type="match status" value="1"/>
</dbReference>
<dbReference type="PANTHER" id="PTHR38839">
    <property type="entry name" value="TRANSCRIPTIONAL REGULATOR WHID-RELATED"/>
    <property type="match status" value="1"/>
</dbReference>
<keyword evidence="15" id="KW-1185">Reference proteome</keyword>
<comment type="subcellular location">
    <subcellularLocation>
        <location evidence="1 11">Cytoplasm</location>
    </subcellularLocation>
</comment>
<keyword evidence="5" id="KW-0408">Iron</keyword>
<accession>A0ABW7C1Q5</accession>
<keyword evidence="7 11" id="KW-0805">Transcription regulation</keyword>
<protein>
    <recommendedName>
        <fullName evidence="11">Transcriptional regulator WhiB</fullName>
    </recommendedName>
</protein>
<evidence type="ECO:0000256" key="3">
    <source>
        <dbReference type="ARBA" id="ARBA00022485"/>
    </source>
</evidence>
<keyword evidence="11" id="KW-0963">Cytoplasm</keyword>
<dbReference type="Pfam" id="PF02467">
    <property type="entry name" value="Whib"/>
    <property type="match status" value="1"/>
</dbReference>
<dbReference type="RefSeq" id="WP_189853026.1">
    <property type="nucleotide sequence ID" value="NZ_BMVV01000032.1"/>
</dbReference>
<evidence type="ECO:0000256" key="8">
    <source>
        <dbReference type="ARBA" id="ARBA00023125"/>
    </source>
</evidence>
<comment type="cofactor">
    <cofactor evidence="11">
        <name>[4Fe-4S] cluster</name>
        <dbReference type="ChEBI" id="CHEBI:49883"/>
    </cofactor>
    <text evidence="11">Binds 1 [4Fe-4S] cluster per subunit. Following nitrosylation of the [4Fe-4S] cluster binds 1 [4Fe-8(NO)] cluster per subunit.</text>
</comment>
<keyword evidence="6" id="KW-0411">Iron-sulfur</keyword>
<evidence type="ECO:0000256" key="6">
    <source>
        <dbReference type="ARBA" id="ARBA00023014"/>
    </source>
</evidence>
<evidence type="ECO:0000256" key="5">
    <source>
        <dbReference type="ARBA" id="ARBA00023004"/>
    </source>
</evidence>
<evidence type="ECO:0000256" key="1">
    <source>
        <dbReference type="ARBA" id="ARBA00004496"/>
    </source>
</evidence>
<dbReference type="PROSITE" id="PS51674">
    <property type="entry name" value="4FE4S_WBL"/>
    <property type="match status" value="1"/>
</dbReference>
<evidence type="ECO:0000256" key="7">
    <source>
        <dbReference type="ARBA" id="ARBA00023015"/>
    </source>
</evidence>
<keyword evidence="4" id="KW-0479">Metal-binding</keyword>
<comment type="similarity">
    <text evidence="2 11">Belongs to the WhiB family.</text>
</comment>
<evidence type="ECO:0000313" key="15">
    <source>
        <dbReference type="Proteomes" id="UP001604282"/>
    </source>
</evidence>
<gene>
    <name evidence="11" type="primary">whiB</name>
    <name evidence="14" type="ORF">ACGFYS_32735</name>
</gene>
<sequence length="85" mass="9415">MDSWRAAAACQEVDPDLFFPVGMGSPALAQADEAKKVCRRCPVRQQCLRAAMTDPHPPAGVWGGLTEAERRSLRRRSRRGAEARH</sequence>
<evidence type="ECO:0000256" key="4">
    <source>
        <dbReference type="ARBA" id="ARBA00022723"/>
    </source>
</evidence>
<evidence type="ECO:0000256" key="10">
    <source>
        <dbReference type="ARBA" id="ARBA00023163"/>
    </source>
</evidence>
<evidence type="ECO:0000259" key="13">
    <source>
        <dbReference type="PROSITE" id="PS51674"/>
    </source>
</evidence>
<evidence type="ECO:0000256" key="2">
    <source>
        <dbReference type="ARBA" id="ARBA00006597"/>
    </source>
</evidence>
<evidence type="ECO:0000256" key="9">
    <source>
        <dbReference type="ARBA" id="ARBA00023157"/>
    </source>
</evidence>
<comment type="caution">
    <text evidence="11">Lacks conserved residue(s) required for the propagation of feature annotation.</text>
</comment>
<comment type="caution">
    <text evidence="14">The sequence shown here is derived from an EMBL/GenBank/DDBJ whole genome shotgun (WGS) entry which is preliminary data.</text>
</comment>
<feature type="region of interest" description="Disordered" evidence="12">
    <location>
        <begin position="53"/>
        <end position="85"/>
    </location>
</feature>